<dbReference type="OrthoDB" id="281267at2"/>
<dbReference type="RefSeq" id="WP_159397771.1">
    <property type="nucleotide sequence ID" value="NZ_CP012673.1"/>
</dbReference>
<dbReference type="Proteomes" id="UP000238348">
    <property type="component" value="Chromosome"/>
</dbReference>
<gene>
    <name evidence="1" type="ORF">SOCE26_081570</name>
</gene>
<evidence type="ECO:0000313" key="1">
    <source>
        <dbReference type="EMBL" id="AUX46651.1"/>
    </source>
</evidence>
<reference evidence="1 2" key="1">
    <citation type="submission" date="2015-09" db="EMBL/GenBank/DDBJ databases">
        <title>Sorangium comparison.</title>
        <authorList>
            <person name="Zaburannyi N."/>
            <person name="Bunk B."/>
            <person name="Overmann J."/>
            <person name="Mueller R."/>
        </authorList>
    </citation>
    <scope>NUCLEOTIDE SEQUENCE [LARGE SCALE GENOMIC DNA]</scope>
    <source>
        <strain evidence="1 2">So ce26</strain>
    </source>
</reference>
<sequence>MLATATAYSAVPLTPELASDVDTHRWQSQACAAIQRALDVHMPEELPEWLARYERVGERDPFLWRWTLRAMQITTLSSVAPELRGAVAMTKMLGVMFSVLLEDIAGVLQDREMLELCLKSPGSAAEESARERELDEGAREYIAFAREVAREMERRARALPRWDELEEVFQYDRDQIINTMRYAVLVNRHPGLMNLVESELYQPHSTHMMLSCTIDLMASPGFDAEELGLAREAMWHAQRMGRIGDQISTWERKIKESDFASEVVAHALRRGIIQVDQIRRGERESVLAALKQHDVERYFLEEWQRLHGEVAVLAPHLATVDLHQLLAGMEELIQLHVASKGLR</sequence>
<dbReference type="AlphaFoldDB" id="A0A2L0F576"/>
<dbReference type="EMBL" id="CP012673">
    <property type="protein sequence ID" value="AUX46651.1"/>
    <property type="molecule type" value="Genomic_DNA"/>
</dbReference>
<organism evidence="1 2">
    <name type="scientific">Sorangium cellulosum</name>
    <name type="common">Polyangium cellulosum</name>
    <dbReference type="NCBI Taxonomy" id="56"/>
    <lineage>
        <taxon>Bacteria</taxon>
        <taxon>Pseudomonadati</taxon>
        <taxon>Myxococcota</taxon>
        <taxon>Polyangia</taxon>
        <taxon>Polyangiales</taxon>
        <taxon>Polyangiaceae</taxon>
        <taxon>Sorangium</taxon>
    </lineage>
</organism>
<proteinExistence type="predicted"/>
<name>A0A2L0F576_SORCE</name>
<protein>
    <submittedName>
        <fullName evidence="1">Uncharacterized protein</fullName>
    </submittedName>
</protein>
<evidence type="ECO:0000313" key="2">
    <source>
        <dbReference type="Proteomes" id="UP000238348"/>
    </source>
</evidence>
<accession>A0A2L0F576</accession>